<comment type="subcellular location">
    <subcellularLocation>
        <location evidence="1">Cell membrane</location>
        <topology evidence="1">Multi-pass membrane protein</topology>
    </subcellularLocation>
</comment>
<dbReference type="AlphaFoldDB" id="A0A2R4XKP7"/>
<evidence type="ECO:0000313" key="4">
    <source>
        <dbReference type="EMBL" id="AWB34365.1"/>
    </source>
</evidence>
<dbReference type="KEGG" id="boz:DBV39_12345"/>
<evidence type="ECO:0000256" key="2">
    <source>
        <dbReference type="SAM" id="Phobius"/>
    </source>
</evidence>
<dbReference type="InterPro" id="IPR003148">
    <property type="entry name" value="RCK_N"/>
</dbReference>
<feature type="transmembrane region" description="Helical" evidence="2">
    <location>
        <begin position="196"/>
        <end position="215"/>
    </location>
</feature>
<feature type="transmembrane region" description="Helical" evidence="2">
    <location>
        <begin position="131"/>
        <end position="149"/>
    </location>
</feature>
<evidence type="ECO:0000259" key="3">
    <source>
        <dbReference type="PROSITE" id="PS51201"/>
    </source>
</evidence>
<feature type="transmembrane region" description="Helical" evidence="2">
    <location>
        <begin position="156"/>
        <end position="176"/>
    </location>
</feature>
<dbReference type="Proteomes" id="UP000244571">
    <property type="component" value="Chromosome"/>
</dbReference>
<dbReference type="InterPro" id="IPR036291">
    <property type="entry name" value="NAD(P)-bd_dom_sf"/>
</dbReference>
<gene>
    <name evidence="4" type="ORF">DBV39_12345</name>
</gene>
<dbReference type="GO" id="GO:0005886">
    <property type="term" value="C:plasma membrane"/>
    <property type="evidence" value="ECO:0007669"/>
    <property type="project" value="UniProtKB-SubCell"/>
</dbReference>
<keyword evidence="4" id="KW-0813">Transport</keyword>
<feature type="transmembrane region" description="Helical" evidence="2">
    <location>
        <begin position="39"/>
        <end position="56"/>
    </location>
</feature>
<dbReference type="Gene3D" id="1.10.287.70">
    <property type="match status" value="1"/>
</dbReference>
<keyword evidence="2" id="KW-0472">Membrane</keyword>
<keyword evidence="4" id="KW-0407">Ion channel</keyword>
<keyword evidence="5" id="KW-1185">Reference proteome</keyword>
<dbReference type="GO" id="GO:0034220">
    <property type="term" value="P:monoatomic ion transmembrane transport"/>
    <property type="evidence" value="ECO:0007669"/>
    <property type="project" value="UniProtKB-KW"/>
</dbReference>
<dbReference type="EMBL" id="CP028901">
    <property type="protein sequence ID" value="AWB34365.1"/>
    <property type="molecule type" value="Genomic_DNA"/>
</dbReference>
<dbReference type="Pfam" id="PF07885">
    <property type="entry name" value="Ion_trans_2"/>
    <property type="match status" value="1"/>
</dbReference>
<feature type="transmembrane region" description="Helical" evidence="2">
    <location>
        <begin position="222"/>
        <end position="246"/>
    </location>
</feature>
<feature type="domain" description="RCK N-terminal" evidence="3">
    <location>
        <begin position="264"/>
        <end position="379"/>
    </location>
</feature>
<dbReference type="NCBIfam" id="NF007828">
    <property type="entry name" value="PRK10537.1"/>
    <property type="match status" value="1"/>
</dbReference>
<dbReference type="Pfam" id="PF02254">
    <property type="entry name" value="TrkA_N"/>
    <property type="match status" value="1"/>
</dbReference>
<reference evidence="4 5" key="1">
    <citation type="submission" date="2018-04" db="EMBL/GenBank/DDBJ databases">
        <title>Bordetella sp. HZ20 isolated from seawater.</title>
        <authorList>
            <person name="Sun C."/>
        </authorList>
    </citation>
    <scope>NUCLEOTIDE SEQUENCE [LARGE SCALE GENOMIC DNA]</scope>
    <source>
        <strain evidence="4 5">HZ20</strain>
    </source>
</reference>
<dbReference type="PROSITE" id="PS51201">
    <property type="entry name" value="RCK_N"/>
    <property type="match status" value="1"/>
</dbReference>
<keyword evidence="4" id="KW-0406">Ion transport</keyword>
<dbReference type="PANTHER" id="PTHR43833">
    <property type="entry name" value="POTASSIUM CHANNEL PROTEIN 2-RELATED-RELATED"/>
    <property type="match status" value="1"/>
</dbReference>
<proteinExistence type="predicted"/>
<accession>A0A2R4XKP7</accession>
<feature type="transmembrane region" description="Helical" evidence="2">
    <location>
        <begin position="107"/>
        <end position="125"/>
    </location>
</feature>
<name>A0A2R4XKP7_9BURK</name>
<dbReference type="InterPro" id="IPR050721">
    <property type="entry name" value="Trk_Ktr_HKT_K-transport"/>
</dbReference>
<sequence>MNRSGEQIVAGASEDSSMLVAGGSLIHVLRKVDAQAHRLLAVAVLFSGVMFIWPLVSSVLEGDHLEWFAQDSWRDVLNAVGLAQLPRVVISLSLVLMSFGLLSRARVAWVFTLVMLTPAIWVSVYQHDGHLTASSIYNGLLGLALLHYWSAFGRSSVAAATLFALSSLVSLFWYAILGVLYLGHEFAPKVLSLPDAVYFAVVAMTTVGFGDIVPVSEASRMFVVSVILLGVTVFASALGAVLVPVVSGKIRSMIQRKARLSMKKNHTILCGATPLALALYKSLIARAEPVTVIIKPGLHNEYPASTDLIEGDAASDEVLEQAGVKQASNVLAMQDEDAENAFIVLAVKAIDGSQARTIAVVNNSQNLEKIRRVKPDLVFSPQLLSAELLSRILRGEKFDADLISELFVAKPIPATVDQDQDETMETSRASKGG</sequence>
<dbReference type="GO" id="GO:0006813">
    <property type="term" value="P:potassium ion transport"/>
    <property type="evidence" value="ECO:0007669"/>
    <property type="project" value="InterPro"/>
</dbReference>
<dbReference type="InterPro" id="IPR013099">
    <property type="entry name" value="K_chnl_dom"/>
</dbReference>
<evidence type="ECO:0000313" key="5">
    <source>
        <dbReference type="Proteomes" id="UP000244571"/>
    </source>
</evidence>
<dbReference type="PANTHER" id="PTHR43833:SF11">
    <property type="entry name" value="VOLTAGE-GATED POTASSIUM CHANNEL KCH"/>
    <property type="match status" value="1"/>
</dbReference>
<protein>
    <submittedName>
        <fullName evidence="4">Voltage-gated potassium channel protein</fullName>
    </submittedName>
</protein>
<feature type="transmembrane region" description="Helical" evidence="2">
    <location>
        <begin position="76"/>
        <end position="95"/>
    </location>
</feature>
<organism evidence="4 5">
    <name type="scientific">Orrella marina</name>
    <dbReference type="NCBI Taxonomy" id="2163011"/>
    <lineage>
        <taxon>Bacteria</taxon>
        <taxon>Pseudomonadati</taxon>
        <taxon>Pseudomonadota</taxon>
        <taxon>Betaproteobacteria</taxon>
        <taxon>Burkholderiales</taxon>
        <taxon>Alcaligenaceae</taxon>
        <taxon>Orrella</taxon>
    </lineage>
</organism>
<dbReference type="Gene3D" id="3.40.50.720">
    <property type="entry name" value="NAD(P)-binding Rossmann-like Domain"/>
    <property type="match status" value="1"/>
</dbReference>
<keyword evidence="2" id="KW-0812">Transmembrane</keyword>
<keyword evidence="2" id="KW-1133">Transmembrane helix</keyword>
<dbReference type="SUPFAM" id="SSF81324">
    <property type="entry name" value="Voltage-gated potassium channels"/>
    <property type="match status" value="1"/>
</dbReference>
<evidence type="ECO:0000256" key="1">
    <source>
        <dbReference type="ARBA" id="ARBA00004651"/>
    </source>
</evidence>
<dbReference type="SUPFAM" id="SSF51735">
    <property type="entry name" value="NAD(P)-binding Rossmann-fold domains"/>
    <property type="match status" value="1"/>
</dbReference>